<keyword evidence="1" id="KW-0732">Signal</keyword>
<protein>
    <submittedName>
        <fullName evidence="2">Uncharacterized protein</fullName>
    </submittedName>
</protein>
<dbReference type="EMBL" id="CP021082">
    <property type="protein sequence ID" value="ASN82267.1"/>
    <property type="molecule type" value="Genomic_DNA"/>
</dbReference>
<evidence type="ECO:0000256" key="1">
    <source>
        <dbReference type="SAM" id="SignalP"/>
    </source>
</evidence>
<feature type="signal peptide" evidence="1">
    <location>
        <begin position="1"/>
        <end position="21"/>
    </location>
</feature>
<organism evidence="2 3">
    <name type="scientific">Deinococcus ficus</name>
    <dbReference type="NCBI Taxonomy" id="317577"/>
    <lineage>
        <taxon>Bacteria</taxon>
        <taxon>Thermotogati</taxon>
        <taxon>Deinococcota</taxon>
        <taxon>Deinococci</taxon>
        <taxon>Deinococcales</taxon>
        <taxon>Deinococcaceae</taxon>
        <taxon>Deinococcus</taxon>
    </lineage>
</organism>
<dbReference type="KEGG" id="dfc:DFI_13790"/>
<name>A0A221T028_9DEIO</name>
<reference evidence="2 3" key="1">
    <citation type="submission" date="2017-05" db="EMBL/GenBank/DDBJ databases">
        <title>The complete genome sequence of Deinococcus ficus isolated from the rhizosphere of the Ficus religiosa L. in Taiwan.</title>
        <authorList>
            <person name="Wu K.-M."/>
            <person name="Liao T.-L."/>
            <person name="Liu Y.-M."/>
            <person name="Young C.-C."/>
            <person name="Tsai S.-F."/>
        </authorList>
    </citation>
    <scope>NUCLEOTIDE SEQUENCE [LARGE SCALE GENOMIC DNA]</scope>
    <source>
        <strain evidence="2 3">CC-FR2-10</strain>
        <plasmid evidence="3">pdfi1</plasmid>
    </source>
</reference>
<dbReference type="Proteomes" id="UP000259030">
    <property type="component" value="Plasmid pDFI1"/>
</dbReference>
<gene>
    <name evidence="2" type="ORF">DFI_13790</name>
</gene>
<dbReference type="RefSeq" id="WP_022802421.1">
    <property type="nucleotide sequence ID" value="NZ_ATTJ01000002.1"/>
</dbReference>
<evidence type="ECO:0000313" key="3">
    <source>
        <dbReference type="Proteomes" id="UP000259030"/>
    </source>
</evidence>
<geneLocation type="plasmid" evidence="3">
    <name>pdfi1</name>
</geneLocation>
<proteinExistence type="predicted"/>
<dbReference type="AlphaFoldDB" id="A0A221T028"/>
<keyword evidence="2" id="KW-0614">Plasmid</keyword>
<accession>A0A221T028</accession>
<evidence type="ECO:0000313" key="2">
    <source>
        <dbReference type="EMBL" id="ASN82267.1"/>
    </source>
</evidence>
<feature type="chain" id="PRO_5011235311" evidence="1">
    <location>
        <begin position="22"/>
        <end position="159"/>
    </location>
</feature>
<sequence length="159" mass="17122">MTHIRTLLALTTLLTFGAANAQDAYADNLEGITVCFSKETIYASKDATAASPTLPTAVFNAVTAQLKADGIKYDTNCKDTQFDLEVSIDSIKGPQGSNTNIYVFDVQVFDYDAAPAGAIIYDDGSFGFTTRTGADYAAFLAKNIADLVKDFARQYRSVN</sequence>
<keyword evidence="3" id="KW-1185">Reference proteome</keyword>